<accession>A0ABT4KLV3</accession>
<keyword evidence="2" id="KW-1133">Transmembrane helix</keyword>
<keyword evidence="4" id="KW-1185">Reference proteome</keyword>
<evidence type="ECO:0000313" key="4">
    <source>
        <dbReference type="Proteomes" id="UP001079430"/>
    </source>
</evidence>
<feature type="transmembrane region" description="Helical" evidence="2">
    <location>
        <begin position="66"/>
        <end position="88"/>
    </location>
</feature>
<comment type="caution">
    <text evidence="3">The sequence shown here is derived from an EMBL/GenBank/DDBJ whole genome shotgun (WGS) entry which is preliminary data.</text>
</comment>
<protein>
    <recommendedName>
        <fullName evidence="5">Transmembrane protein</fullName>
    </recommendedName>
</protein>
<feature type="region of interest" description="Disordered" evidence="1">
    <location>
        <begin position="1"/>
        <end position="23"/>
    </location>
</feature>
<name>A0ABT4KLV3_9HYPH</name>
<evidence type="ECO:0000256" key="1">
    <source>
        <dbReference type="SAM" id="MobiDB-lite"/>
    </source>
</evidence>
<keyword evidence="2" id="KW-0472">Membrane</keyword>
<reference evidence="3" key="1">
    <citation type="submission" date="2022-10" db="EMBL/GenBank/DDBJ databases">
        <title>Whole genome sequencing of three plant growth promoting bacteria isolated from Vachellia tortilis subsp. raddiana in Morocco.</title>
        <authorList>
            <person name="Hnini M."/>
            <person name="Zouagui R."/>
            <person name="Zouagui H."/>
            <person name="Chemao Elfihri M.-W."/>
            <person name="Ibrahimi A."/>
            <person name="Sbabou L."/>
            <person name="Aurag J."/>
        </authorList>
    </citation>
    <scope>NUCLEOTIDE SEQUENCE</scope>
    <source>
        <strain evidence="3">LMR678</strain>
    </source>
</reference>
<sequence length="109" mass="11004">MLRPSTSPKRTPAAGSGSAGVPGGSTATFGAADWLSFAAAPTFATMALLTGVLGPEDMLCSSAPDASPLTGMGSMYLLMSVFHLPPWLRLVSKARRPGPAISANRKAGG</sequence>
<dbReference type="EMBL" id="JAPVOI010000004">
    <property type="protein sequence ID" value="MCZ4092326.1"/>
    <property type="molecule type" value="Genomic_DNA"/>
</dbReference>
<evidence type="ECO:0000256" key="2">
    <source>
        <dbReference type="SAM" id="Phobius"/>
    </source>
</evidence>
<evidence type="ECO:0000313" key="3">
    <source>
        <dbReference type="EMBL" id="MCZ4092326.1"/>
    </source>
</evidence>
<gene>
    <name evidence="3" type="ORF">O3W52_20320</name>
</gene>
<organism evidence="3 4">
    <name type="scientific">Sinorhizobium psoraleae</name>
    <dbReference type="NCBI Taxonomy" id="520838"/>
    <lineage>
        <taxon>Bacteria</taxon>
        <taxon>Pseudomonadati</taxon>
        <taxon>Pseudomonadota</taxon>
        <taxon>Alphaproteobacteria</taxon>
        <taxon>Hyphomicrobiales</taxon>
        <taxon>Rhizobiaceae</taxon>
        <taxon>Sinorhizobium/Ensifer group</taxon>
        <taxon>Sinorhizobium</taxon>
    </lineage>
</organism>
<dbReference type="Proteomes" id="UP001079430">
    <property type="component" value="Unassembled WGS sequence"/>
</dbReference>
<feature type="transmembrane region" description="Helical" evidence="2">
    <location>
        <begin position="34"/>
        <end position="54"/>
    </location>
</feature>
<proteinExistence type="predicted"/>
<evidence type="ECO:0008006" key="5">
    <source>
        <dbReference type="Google" id="ProtNLM"/>
    </source>
</evidence>
<keyword evidence="2" id="KW-0812">Transmembrane</keyword>